<protein>
    <submittedName>
        <fullName evidence="2">Uncharacterized protein</fullName>
    </submittedName>
</protein>
<dbReference type="AlphaFoldDB" id="A0A409X8J1"/>
<proteinExistence type="predicted"/>
<comment type="caution">
    <text evidence="2">The sequence shown here is derived from an EMBL/GenBank/DDBJ whole genome shotgun (WGS) entry which is preliminary data.</text>
</comment>
<feature type="compositionally biased region" description="Basic and acidic residues" evidence="1">
    <location>
        <begin position="85"/>
        <end position="106"/>
    </location>
</feature>
<dbReference type="InParanoid" id="A0A409X8J1"/>
<sequence length="158" mass="17540">MEVVEEIDMPGEARDQCLLNLACTATVLVHARSHLTVTRILVDTRGLPFGRDFRAAQVHHKFSPPALFASGRHRHDIRNCRAKEIHGLPPPREWRAPFDSSTEGHHSATTSSPLDGAQAHSTTNATVVRGVVLSPMELRNALEHRKSTNSSPYHVDSW</sequence>
<dbReference type="EMBL" id="NHTK01004376">
    <property type="protein sequence ID" value="PPQ87050.1"/>
    <property type="molecule type" value="Genomic_DNA"/>
</dbReference>
<feature type="region of interest" description="Disordered" evidence="1">
    <location>
        <begin position="85"/>
        <end position="120"/>
    </location>
</feature>
<reference evidence="2 3" key="1">
    <citation type="journal article" date="2018" name="Evol. Lett.">
        <title>Horizontal gene cluster transfer increased hallucinogenic mushroom diversity.</title>
        <authorList>
            <person name="Reynolds H.T."/>
            <person name="Vijayakumar V."/>
            <person name="Gluck-Thaler E."/>
            <person name="Korotkin H.B."/>
            <person name="Matheny P.B."/>
            <person name="Slot J.C."/>
        </authorList>
    </citation>
    <scope>NUCLEOTIDE SEQUENCE [LARGE SCALE GENOMIC DNA]</scope>
    <source>
        <strain evidence="2 3">2629</strain>
    </source>
</reference>
<evidence type="ECO:0000313" key="3">
    <source>
        <dbReference type="Proteomes" id="UP000284842"/>
    </source>
</evidence>
<organism evidence="2 3">
    <name type="scientific">Panaeolus cyanescens</name>
    <dbReference type="NCBI Taxonomy" id="181874"/>
    <lineage>
        <taxon>Eukaryota</taxon>
        <taxon>Fungi</taxon>
        <taxon>Dikarya</taxon>
        <taxon>Basidiomycota</taxon>
        <taxon>Agaricomycotina</taxon>
        <taxon>Agaricomycetes</taxon>
        <taxon>Agaricomycetidae</taxon>
        <taxon>Agaricales</taxon>
        <taxon>Agaricineae</taxon>
        <taxon>Galeropsidaceae</taxon>
        <taxon>Panaeolus</taxon>
    </lineage>
</organism>
<gene>
    <name evidence="2" type="ORF">CVT24_013019</name>
</gene>
<keyword evidence="3" id="KW-1185">Reference proteome</keyword>
<evidence type="ECO:0000313" key="2">
    <source>
        <dbReference type="EMBL" id="PPQ87050.1"/>
    </source>
</evidence>
<feature type="compositionally biased region" description="Polar residues" evidence="1">
    <location>
        <begin position="107"/>
        <end position="120"/>
    </location>
</feature>
<dbReference type="Proteomes" id="UP000284842">
    <property type="component" value="Unassembled WGS sequence"/>
</dbReference>
<evidence type="ECO:0000256" key="1">
    <source>
        <dbReference type="SAM" id="MobiDB-lite"/>
    </source>
</evidence>
<name>A0A409X8J1_9AGAR</name>
<accession>A0A409X8J1</accession>